<dbReference type="InterPro" id="IPR032710">
    <property type="entry name" value="NTF2-like_dom_sf"/>
</dbReference>
<gene>
    <name evidence="2" type="ordered locus">AMED_7136</name>
</gene>
<feature type="domain" description="SnoaL-like" evidence="1">
    <location>
        <begin position="6"/>
        <end position="128"/>
    </location>
</feature>
<dbReference type="CDD" id="cd00531">
    <property type="entry name" value="NTF2_like"/>
    <property type="match status" value="1"/>
</dbReference>
<evidence type="ECO:0000259" key="1">
    <source>
        <dbReference type="Pfam" id="PF13577"/>
    </source>
</evidence>
<dbReference type="PATRIC" id="fig|749927.5.peg.7423"/>
<protein>
    <recommendedName>
        <fullName evidence="1">SnoaL-like domain-containing protein</fullName>
    </recommendedName>
</protein>
<dbReference type="GeneID" id="92874786"/>
<dbReference type="AlphaFoldDB" id="A0A0H3DFI9"/>
<sequence>MTSFAEVYAAVEATIAEHAHAQDEGRVGDMVALYWSDAVVEIPGIATLKGVEAIREAFSRPAWQPDPANPQRHVVANSVVTDWSDREAKVTSDVVMVKFDGAAWAPAIVARYHDEFGESGGRWLLRRRADEYVGYHP</sequence>
<evidence type="ECO:0000313" key="2">
    <source>
        <dbReference type="EMBL" id="ADJ48853.1"/>
    </source>
</evidence>
<evidence type="ECO:0000313" key="3">
    <source>
        <dbReference type="Proteomes" id="UP000000328"/>
    </source>
</evidence>
<dbReference type="HOGENOM" id="CLU_106738_7_3_11"/>
<dbReference type="InterPro" id="IPR037401">
    <property type="entry name" value="SnoaL-like"/>
</dbReference>
<dbReference type="Gene3D" id="3.10.450.50">
    <property type="match status" value="1"/>
</dbReference>
<proteinExistence type="predicted"/>
<dbReference type="Pfam" id="PF13577">
    <property type="entry name" value="SnoaL_4"/>
    <property type="match status" value="1"/>
</dbReference>
<name>A0A0H3DFI9_AMYMU</name>
<dbReference type="Proteomes" id="UP000000328">
    <property type="component" value="Chromosome"/>
</dbReference>
<dbReference type="RefSeq" id="WP_013228898.1">
    <property type="nucleotide sequence ID" value="NC_014318.1"/>
</dbReference>
<dbReference type="OrthoDB" id="7605094at2"/>
<dbReference type="eggNOG" id="ENOG5033VTF">
    <property type="taxonomic scope" value="Bacteria"/>
</dbReference>
<dbReference type="KEGG" id="amd:AMED_7136"/>
<dbReference type="EMBL" id="CP002000">
    <property type="protein sequence ID" value="ADJ48853.1"/>
    <property type="molecule type" value="Genomic_DNA"/>
</dbReference>
<organism evidence="2 3">
    <name type="scientific">Amycolatopsis mediterranei (strain U-32)</name>
    <dbReference type="NCBI Taxonomy" id="749927"/>
    <lineage>
        <taxon>Bacteria</taxon>
        <taxon>Bacillati</taxon>
        <taxon>Actinomycetota</taxon>
        <taxon>Actinomycetes</taxon>
        <taxon>Pseudonocardiales</taxon>
        <taxon>Pseudonocardiaceae</taxon>
        <taxon>Amycolatopsis</taxon>
    </lineage>
</organism>
<reference evidence="2 3" key="1">
    <citation type="journal article" date="2010" name="Cell Res.">
        <title>Complete genome sequence of the rifamycin SV-producing Amycolatopsis mediterranei U32 revealed its genetic characteristics in phylogeny and metabolism.</title>
        <authorList>
            <person name="Zhao W."/>
            <person name="Zhong Y."/>
            <person name="Yuan H."/>
            <person name="Wang J."/>
            <person name="Zheng H."/>
            <person name="Wang Y."/>
            <person name="Cen X."/>
            <person name="Xu F."/>
            <person name="Bai J."/>
            <person name="Han X."/>
            <person name="Lu G."/>
            <person name="Zhu Y."/>
            <person name="Shao Z."/>
            <person name="Yan H."/>
            <person name="Li C."/>
            <person name="Peng N."/>
            <person name="Zhang Z."/>
            <person name="Zhang Y."/>
            <person name="Lin W."/>
            <person name="Fan Y."/>
            <person name="Qin Z."/>
            <person name="Hu Y."/>
            <person name="Zhu B."/>
            <person name="Wang S."/>
            <person name="Ding X."/>
            <person name="Zhao G.P."/>
        </authorList>
    </citation>
    <scope>NUCLEOTIDE SEQUENCE [LARGE SCALE GENOMIC DNA]</scope>
    <source>
        <strain evidence="3">U-32</strain>
    </source>
</reference>
<accession>A0A0H3DFI9</accession>
<dbReference type="SUPFAM" id="SSF54427">
    <property type="entry name" value="NTF2-like"/>
    <property type="match status" value="1"/>
</dbReference>